<reference evidence="2 3" key="1">
    <citation type="submission" date="2017-02" db="EMBL/GenBank/DDBJ databases">
        <authorList>
            <person name="Peterson S.W."/>
        </authorList>
    </citation>
    <scope>NUCLEOTIDE SEQUENCE [LARGE SCALE GENOMIC DNA]</scope>
    <source>
        <strain evidence="2 3">DSM 45154</strain>
    </source>
</reference>
<dbReference type="AlphaFoldDB" id="A0A1T4T924"/>
<dbReference type="Pfam" id="PF14013">
    <property type="entry name" value="MT0933_antitox"/>
    <property type="match status" value="1"/>
</dbReference>
<protein>
    <submittedName>
        <fullName evidence="2">MT0933-like antitoxin protein</fullName>
    </submittedName>
</protein>
<organism evidence="2 3">
    <name type="scientific">Marinactinospora thermotolerans DSM 45154</name>
    <dbReference type="NCBI Taxonomy" id="1122192"/>
    <lineage>
        <taxon>Bacteria</taxon>
        <taxon>Bacillati</taxon>
        <taxon>Actinomycetota</taxon>
        <taxon>Actinomycetes</taxon>
        <taxon>Streptosporangiales</taxon>
        <taxon>Nocardiopsidaceae</taxon>
        <taxon>Marinactinospora</taxon>
    </lineage>
</organism>
<evidence type="ECO:0000313" key="3">
    <source>
        <dbReference type="Proteomes" id="UP000190637"/>
    </source>
</evidence>
<dbReference type="InterPro" id="IPR028037">
    <property type="entry name" value="Antitoxin_Rv0909/MT0933"/>
</dbReference>
<dbReference type="RefSeq" id="WP_078763885.1">
    <property type="nucleotide sequence ID" value="NZ_FUWS01000016.1"/>
</dbReference>
<proteinExistence type="predicted"/>
<gene>
    <name evidence="2" type="ORF">SAMN02745673_04667</name>
</gene>
<evidence type="ECO:0000313" key="2">
    <source>
        <dbReference type="EMBL" id="SKA36995.1"/>
    </source>
</evidence>
<sequence length="78" mass="9047">MAGLKGLLRQAFAYVRRNPHQVNRGIRSAGTFVKRRTGGRYNRQVDQLTSAADRYLGRGRRNGYGRQGHYRPDDRWGR</sequence>
<feature type="region of interest" description="Disordered" evidence="1">
    <location>
        <begin position="52"/>
        <end position="78"/>
    </location>
</feature>
<keyword evidence="3" id="KW-1185">Reference proteome</keyword>
<name>A0A1T4T924_9ACTN</name>
<dbReference type="EMBL" id="FUWS01000016">
    <property type="protein sequence ID" value="SKA36995.1"/>
    <property type="molecule type" value="Genomic_DNA"/>
</dbReference>
<accession>A0A1T4T924</accession>
<dbReference type="STRING" id="1122192.SAMN02745673_04667"/>
<dbReference type="Proteomes" id="UP000190637">
    <property type="component" value="Unassembled WGS sequence"/>
</dbReference>
<evidence type="ECO:0000256" key="1">
    <source>
        <dbReference type="SAM" id="MobiDB-lite"/>
    </source>
</evidence>